<name>A0A6A6C6M3_ZASCE</name>
<evidence type="ECO:0000313" key="6">
    <source>
        <dbReference type="Proteomes" id="UP000799537"/>
    </source>
</evidence>
<dbReference type="InterPro" id="IPR027417">
    <property type="entry name" value="P-loop_NTPase"/>
</dbReference>
<dbReference type="InterPro" id="IPR056884">
    <property type="entry name" value="NPHP3-like_N"/>
</dbReference>
<feature type="repeat" description="WD" evidence="3">
    <location>
        <begin position="707"/>
        <end position="748"/>
    </location>
</feature>
<dbReference type="PRINTS" id="PR00320">
    <property type="entry name" value="GPROTEINBRPT"/>
</dbReference>
<dbReference type="RefSeq" id="XP_033663564.1">
    <property type="nucleotide sequence ID" value="XM_033810720.1"/>
</dbReference>
<feature type="domain" description="NACHT" evidence="4">
    <location>
        <begin position="73"/>
        <end position="221"/>
    </location>
</feature>
<dbReference type="EMBL" id="ML993612">
    <property type="protein sequence ID" value="KAF2162675.1"/>
    <property type="molecule type" value="Genomic_DNA"/>
</dbReference>
<dbReference type="InterPro" id="IPR001680">
    <property type="entry name" value="WD40_rpt"/>
</dbReference>
<keyword evidence="6" id="KW-1185">Reference proteome</keyword>
<feature type="repeat" description="WD" evidence="3">
    <location>
        <begin position="920"/>
        <end position="961"/>
    </location>
</feature>
<dbReference type="Gene3D" id="2.130.10.10">
    <property type="entry name" value="YVTN repeat-like/Quinoprotein amine dehydrogenase"/>
    <property type="match status" value="4"/>
</dbReference>
<feature type="repeat" description="WD" evidence="3">
    <location>
        <begin position="1006"/>
        <end position="1047"/>
    </location>
</feature>
<feature type="repeat" description="WD" evidence="3">
    <location>
        <begin position="790"/>
        <end position="831"/>
    </location>
</feature>
<feature type="repeat" description="WD" evidence="3">
    <location>
        <begin position="665"/>
        <end position="706"/>
    </location>
</feature>
<dbReference type="SMART" id="SM00564">
    <property type="entry name" value="PQQ"/>
    <property type="match status" value="6"/>
</dbReference>
<feature type="repeat" description="WD" evidence="3">
    <location>
        <begin position="831"/>
        <end position="872"/>
    </location>
</feature>
<dbReference type="InterPro" id="IPR018391">
    <property type="entry name" value="PQQ_b-propeller_rpt"/>
</dbReference>
<feature type="repeat" description="WD" evidence="3">
    <location>
        <begin position="872"/>
        <end position="913"/>
    </location>
</feature>
<keyword evidence="1 3" id="KW-0853">WD repeat</keyword>
<dbReference type="InterPro" id="IPR019775">
    <property type="entry name" value="WD40_repeat_CS"/>
</dbReference>
<dbReference type="PROSITE" id="PS50837">
    <property type="entry name" value="NACHT"/>
    <property type="match status" value="1"/>
</dbReference>
<dbReference type="InterPro" id="IPR036322">
    <property type="entry name" value="WD40_repeat_dom_sf"/>
</dbReference>
<feature type="repeat" description="WD" evidence="3">
    <location>
        <begin position="748"/>
        <end position="789"/>
    </location>
</feature>
<keyword evidence="2" id="KW-0677">Repeat</keyword>
<evidence type="ECO:0000256" key="1">
    <source>
        <dbReference type="ARBA" id="ARBA00022574"/>
    </source>
</evidence>
<reference evidence="5" key="1">
    <citation type="journal article" date="2020" name="Stud. Mycol.">
        <title>101 Dothideomycetes genomes: a test case for predicting lifestyles and emergence of pathogens.</title>
        <authorList>
            <person name="Haridas S."/>
            <person name="Albert R."/>
            <person name="Binder M."/>
            <person name="Bloem J."/>
            <person name="Labutti K."/>
            <person name="Salamov A."/>
            <person name="Andreopoulos B."/>
            <person name="Baker S."/>
            <person name="Barry K."/>
            <person name="Bills G."/>
            <person name="Bluhm B."/>
            <person name="Cannon C."/>
            <person name="Castanera R."/>
            <person name="Culley D."/>
            <person name="Daum C."/>
            <person name="Ezra D."/>
            <person name="Gonzalez J."/>
            <person name="Henrissat B."/>
            <person name="Kuo A."/>
            <person name="Liang C."/>
            <person name="Lipzen A."/>
            <person name="Lutzoni F."/>
            <person name="Magnuson J."/>
            <person name="Mondo S."/>
            <person name="Nolan M."/>
            <person name="Ohm R."/>
            <person name="Pangilinan J."/>
            <person name="Park H.-J."/>
            <person name="Ramirez L."/>
            <person name="Alfaro M."/>
            <person name="Sun H."/>
            <person name="Tritt A."/>
            <person name="Yoshinaga Y."/>
            <person name="Zwiers L.-H."/>
            <person name="Turgeon B."/>
            <person name="Goodwin S."/>
            <person name="Spatafora J."/>
            <person name="Crous P."/>
            <person name="Grigoriev I."/>
        </authorList>
    </citation>
    <scope>NUCLEOTIDE SEQUENCE</scope>
    <source>
        <strain evidence="5">ATCC 36951</strain>
    </source>
</reference>
<dbReference type="PROSITE" id="PS00678">
    <property type="entry name" value="WD_REPEATS_1"/>
    <property type="match status" value="5"/>
</dbReference>
<evidence type="ECO:0000256" key="3">
    <source>
        <dbReference type="PROSITE-ProRule" id="PRU00221"/>
    </source>
</evidence>
<dbReference type="InterPro" id="IPR015943">
    <property type="entry name" value="WD40/YVTN_repeat-like_dom_sf"/>
</dbReference>
<feature type="repeat" description="WD" evidence="3">
    <location>
        <begin position="962"/>
        <end position="994"/>
    </location>
</feature>
<dbReference type="Proteomes" id="UP000799537">
    <property type="component" value="Unassembled WGS sequence"/>
</dbReference>
<dbReference type="InterPro" id="IPR007111">
    <property type="entry name" value="NACHT_NTPase"/>
</dbReference>
<dbReference type="CDD" id="cd00200">
    <property type="entry name" value="WD40"/>
    <property type="match status" value="1"/>
</dbReference>
<evidence type="ECO:0000313" key="5">
    <source>
        <dbReference type="EMBL" id="KAF2162675.1"/>
    </source>
</evidence>
<dbReference type="PROSITE" id="PS50082">
    <property type="entry name" value="WD_REPEATS_2"/>
    <property type="match status" value="10"/>
</dbReference>
<organism evidence="5 6">
    <name type="scientific">Zasmidium cellare ATCC 36951</name>
    <dbReference type="NCBI Taxonomy" id="1080233"/>
    <lineage>
        <taxon>Eukaryota</taxon>
        <taxon>Fungi</taxon>
        <taxon>Dikarya</taxon>
        <taxon>Ascomycota</taxon>
        <taxon>Pezizomycotina</taxon>
        <taxon>Dothideomycetes</taxon>
        <taxon>Dothideomycetidae</taxon>
        <taxon>Mycosphaerellales</taxon>
        <taxon>Mycosphaerellaceae</taxon>
        <taxon>Zasmidium</taxon>
    </lineage>
</organism>
<sequence>MPAIYGEGKARANRRLLAAISSENKADLGALPFAAEASYDSFAERSFAQCLEGTRIHLLNEIYQWADNANGRRIFWLCGKAGTGKSTISRTIARRFDKEQGCLGATFFFKRGEADRGSARRFFPTLAKQLVQRVPRMDYAIADALKNDICTKNLNEQFEHLLLRPLAGLHGIDHLRKTLILIIDAMDECEHSSDISLILTLLARAAAITSIRLCVFVTSRPELPVQLGFWKIDRDLHQDVVLEEAQETTIAHDIRAYLQHRFDEIKEEDWLSTTCDPLPADWPGTSSIQALVDLAVPLFVFAVTMCRFIAEADPQARLAALLRQESLSSFSGLEKTYLPILEQMIRGKDSEEEAQALAGFRDIVGSIVLLAEPLSIHSLSRLLQIPPRNIGQRLKQLNSVLSIPSNPFTPIRLFHLSFSDFLVDIREGKTNKFRVDKVHNHRKLAAKCLRMLSEQGALHQDLCNARSPRTRRTEFGKQEVAHIITADVAYACCYWVWHSVEGREMLCNDSQVHVFLKVHFLHWLEALSWLGRLSWVIAYMRELQTHVDVDQGDRLFAFLDDAIRFVLRNRHIIDLAPLQTYCSALVFAPKQSVVRRQFQQYIPRWLSLLPRVPSVWSLETQRLEGHSEGVTAIAFSSNLNTIVSASNDKTVRLWDTLTGEETQKLEGHKSYVNTVAVSANGQIVASGSHDKTVRLWDTLTGKETQRLAGHDSWVTAVALSPDNQIIASGSYDGTVRLWNTRTGEQTQRLGHDDCVTAVAFCPEGKVVASGSFDKTVRLWNTLTGLERQKFEGHNGDINAVAFSPCGQLVASGSDDETIRLWNTLTGKMQNLEGHESKVKTVVFSPDGTMIASGSNDKTVRLWNIVTGETQTLEGHDSTVTAVTFSSGGHMVVSGSHDKTIRLWNARKGKETQELKVTQRLGGHDDSVTAIALSPDGLIAVSGSVDKTVRVWNTRTGKELQKLEGHSNSITSVTFSRDGQTVASGSGDGTVRLWSDFTSTSQNIQKLEGHDDIVTAVAFSPDGQMVASGSFDHTVRVWNARTGQEIRQFQHDGRVDQLAFDEHAACLRTNMCTFDTPPYIAYPRTIRTLPTSCVAFQDPWIQCKAEEVLWLPHEYRGVNSAVYGNLLVIGQASGTVSFFRIDGNVSRVSMSESAAKTELNGDCSQDRG</sequence>
<dbReference type="SMART" id="SM00320">
    <property type="entry name" value="WD40"/>
    <property type="match status" value="10"/>
</dbReference>
<dbReference type="Gene3D" id="3.40.50.300">
    <property type="entry name" value="P-loop containing nucleotide triphosphate hydrolases"/>
    <property type="match status" value="1"/>
</dbReference>
<dbReference type="Pfam" id="PF24883">
    <property type="entry name" value="NPHP3_N"/>
    <property type="match status" value="1"/>
</dbReference>
<dbReference type="InterPro" id="IPR020472">
    <property type="entry name" value="WD40_PAC1"/>
</dbReference>
<evidence type="ECO:0000259" key="4">
    <source>
        <dbReference type="PROSITE" id="PS50837"/>
    </source>
</evidence>
<gene>
    <name evidence="5" type="ORF">M409DRAFT_37371</name>
</gene>
<dbReference type="SUPFAM" id="SSF50978">
    <property type="entry name" value="WD40 repeat-like"/>
    <property type="match status" value="2"/>
</dbReference>
<protein>
    <recommendedName>
        <fullName evidence="4">NACHT domain-containing protein</fullName>
    </recommendedName>
</protein>
<dbReference type="AlphaFoldDB" id="A0A6A6C6M3"/>
<proteinExistence type="predicted"/>
<dbReference type="GeneID" id="54563992"/>
<dbReference type="SUPFAM" id="SSF52540">
    <property type="entry name" value="P-loop containing nucleoside triphosphate hydrolases"/>
    <property type="match status" value="1"/>
</dbReference>
<dbReference type="OrthoDB" id="674604at2759"/>
<dbReference type="PANTHER" id="PTHR44129">
    <property type="entry name" value="WD REPEAT-CONTAINING PROTEIN POP1"/>
    <property type="match status" value="1"/>
</dbReference>
<dbReference type="InterPro" id="IPR050349">
    <property type="entry name" value="WD_LIS1/nudF_dynein_reg"/>
</dbReference>
<dbReference type="SUPFAM" id="SSF63829">
    <property type="entry name" value="Calcium-dependent phosphotriesterase"/>
    <property type="match status" value="1"/>
</dbReference>
<evidence type="ECO:0000256" key="2">
    <source>
        <dbReference type="ARBA" id="ARBA00022737"/>
    </source>
</evidence>
<feature type="repeat" description="WD" evidence="3">
    <location>
        <begin position="623"/>
        <end position="664"/>
    </location>
</feature>
<dbReference type="PROSITE" id="PS50294">
    <property type="entry name" value="WD_REPEATS_REGION"/>
    <property type="match status" value="10"/>
</dbReference>
<accession>A0A6A6C6M3</accession>
<dbReference type="Pfam" id="PF00400">
    <property type="entry name" value="WD40"/>
    <property type="match status" value="10"/>
</dbReference>